<keyword evidence="3" id="KW-0949">S-adenosyl-L-methionine</keyword>
<dbReference type="GO" id="GO:0003824">
    <property type="term" value="F:catalytic activity"/>
    <property type="evidence" value="ECO:0007669"/>
    <property type="project" value="InterPro"/>
</dbReference>
<comment type="caution">
    <text evidence="9">The sequence shown here is derived from an EMBL/GenBank/DDBJ whole genome shotgun (WGS) entry which is preliminary data.</text>
</comment>
<dbReference type="Gene3D" id="3.20.20.70">
    <property type="entry name" value="Aldolase class I"/>
    <property type="match status" value="1"/>
</dbReference>
<evidence type="ECO:0000256" key="2">
    <source>
        <dbReference type="ARBA" id="ARBA00022485"/>
    </source>
</evidence>
<dbReference type="CDD" id="cd01335">
    <property type="entry name" value="Radical_SAM"/>
    <property type="match status" value="1"/>
</dbReference>
<dbReference type="PANTHER" id="PTHR21339:SF0">
    <property type="entry name" value="S-ADENOSYLMETHIONINE-DEPENDENT NUCLEOTIDE DEHYDRATASE RSAD2"/>
    <property type="match status" value="1"/>
</dbReference>
<evidence type="ECO:0000256" key="7">
    <source>
        <dbReference type="ARBA" id="ARBA00023118"/>
    </source>
</evidence>
<comment type="cofactor">
    <cofactor evidence="1">
        <name>[4Fe-4S] cluster</name>
        <dbReference type="ChEBI" id="CHEBI:49883"/>
    </cofactor>
</comment>
<evidence type="ECO:0000256" key="3">
    <source>
        <dbReference type="ARBA" id="ARBA00022691"/>
    </source>
</evidence>
<evidence type="ECO:0000256" key="6">
    <source>
        <dbReference type="ARBA" id="ARBA00023014"/>
    </source>
</evidence>
<keyword evidence="7" id="KW-0051">Antiviral defense</keyword>
<feature type="domain" description="Radical SAM core" evidence="8">
    <location>
        <begin position="3"/>
        <end position="96"/>
    </location>
</feature>
<keyword evidence="4" id="KW-0479">Metal-binding</keyword>
<dbReference type="InterPro" id="IPR051196">
    <property type="entry name" value="RSAD2/Viperin_antiviral"/>
</dbReference>
<accession>A0A9P5UFV5</accession>
<evidence type="ECO:0000259" key="8">
    <source>
        <dbReference type="Pfam" id="PF04055"/>
    </source>
</evidence>
<dbReference type="PANTHER" id="PTHR21339">
    <property type="entry name" value="RADICAL S-ADENOSYL METHIONINE DOMAIN-CONTAINING PROTEIN 2"/>
    <property type="match status" value="1"/>
</dbReference>
<evidence type="ECO:0000256" key="4">
    <source>
        <dbReference type="ARBA" id="ARBA00022723"/>
    </source>
</evidence>
<keyword evidence="6" id="KW-0411">Iron-sulfur</keyword>
<evidence type="ECO:0000256" key="5">
    <source>
        <dbReference type="ARBA" id="ARBA00023004"/>
    </source>
</evidence>
<dbReference type="InterPro" id="IPR058240">
    <property type="entry name" value="rSAM_sf"/>
</dbReference>
<proteinExistence type="predicted"/>
<dbReference type="Pfam" id="PF04055">
    <property type="entry name" value="Radical_SAM"/>
    <property type="match status" value="1"/>
</dbReference>
<keyword evidence="2" id="KW-0004">4Fe-4S</keyword>
<reference evidence="9" key="1">
    <citation type="submission" date="2020-11" db="EMBL/GenBank/DDBJ databases">
        <authorList>
            <consortium name="DOE Joint Genome Institute"/>
            <person name="Ahrendt S."/>
            <person name="Riley R."/>
            <person name="Andreopoulos W."/>
            <person name="Labutti K."/>
            <person name="Pangilinan J."/>
            <person name="Ruiz-Duenas F.J."/>
            <person name="Barrasa J.M."/>
            <person name="Sanchez-Garcia M."/>
            <person name="Camarero S."/>
            <person name="Miyauchi S."/>
            <person name="Serrano A."/>
            <person name="Linde D."/>
            <person name="Babiker R."/>
            <person name="Drula E."/>
            <person name="Ayuso-Fernandez I."/>
            <person name="Pacheco R."/>
            <person name="Padilla G."/>
            <person name="Ferreira P."/>
            <person name="Barriuso J."/>
            <person name="Kellner H."/>
            <person name="Castanera R."/>
            <person name="Alfaro M."/>
            <person name="Ramirez L."/>
            <person name="Pisabarro A.G."/>
            <person name="Kuo A."/>
            <person name="Tritt A."/>
            <person name="Lipzen A."/>
            <person name="He G."/>
            <person name="Yan M."/>
            <person name="Ng V."/>
            <person name="Cullen D."/>
            <person name="Martin F."/>
            <person name="Rosso M.-N."/>
            <person name="Henrissat B."/>
            <person name="Hibbett D."/>
            <person name="Martinez A.T."/>
            <person name="Grigoriev I.V."/>
        </authorList>
    </citation>
    <scope>NUCLEOTIDE SEQUENCE</scope>
    <source>
        <strain evidence="9">AH 40177</strain>
    </source>
</reference>
<dbReference type="OrthoDB" id="549750at2759"/>
<gene>
    <name evidence="9" type="ORF">BDP27DRAFT_1310042</name>
</gene>
<keyword evidence="10" id="KW-1185">Reference proteome</keyword>
<dbReference type="AlphaFoldDB" id="A0A9P5UFV5"/>
<evidence type="ECO:0000313" key="9">
    <source>
        <dbReference type="EMBL" id="KAF9078705.1"/>
    </source>
</evidence>
<feature type="non-terminal residue" evidence="9">
    <location>
        <position position="226"/>
    </location>
</feature>
<organism evidence="9 10">
    <name type="scientific">Rhodocollybia butyracea</name>
    <dbReference type="NCBI Taxonomy" id="206335"/>
    <lineage>
        <taxon>Eukaryota</taxon>
        <taxon>Fungi</taxon>
        <taxon>Dikarya</taxon>
        <taxon>Basidiomycota</taxon>
        <taxon>Agaricomycotina</taxon>
        <taxon>Agaricomycetes</taxon>
        <taxon>Agaricomycetidae</taxon>
        <taxon>Agaricales</taxon>
        <taxon>Marasmiineae</taxon>
        <taxon>Omphalotaceae</taxon>
        <taxon>Rhodocollybia</taxon>
    </lineage>
</organism>
<dbReference type="EMBL" id="JADNRY010000001">
    <property type="protein sequence ID" value="KAF9078705.1"/>
    <property type="molecule type" value="Genomic_DNA"/>
</dbReference>
<dbReference type="InterPro" id="IPR013785">
    <property type="entry name" value="Aldolase_TIM"/>
</dbReference>
<name>A0A9P5UFV5_9AGAR</name>
<dbReference type="GO" id="GO:0051607">
    <property type="term" value="P:defense response to virus"/>
    <property type="evidence" value="ECO:0007669"/>
    <property type="project" value="UniProtKB-KW"/>
</dbReference>
<evidence type="ECO:0000256" key="1">
    <source>
        <dbReference type="ARBA" id="ARBA00001966"/>
    </source>
</evidence>
<keyword evidence="5" id="KW-0408">Iron</keyword>
<dbReference type="InterPro" id="IPR007197">
    <property type="entry name" value="rSAM"/>
</dbReference>
<dbReference type="GO" id="GO:0051539">
    <property type="term" value="F:4 iron, 4 sulfur cluster binding"/>
    <property type="evidence" value="ECO:0007669"/>
    <property type="project" value="UniProtKB-KW"/>
</dbReference>
<sequence>MKKLNISGGEPFLKPDFIGEIFRFCKEELGLESCTVVNNGSKVTKAWLDKYGRYLDVMALSVDSFDDEINIRLGRAEKAEWCRARGIKVKLNSVITQLNWEEDMNEQIADIQPFRWKVFQVLLLNGENTGAETSSLRDARNLVISREQFQAFLDRHSECVALVPEDNDVMKDSYLNLDENMCFLNCSDGGKTPGRSLLKVGVYEALKDAGWDAKAFEERGGVFDWS</sequence>
<protein>
    <submittedName>
        <fullName evidence="9">Radical SAM enzyme</fullName>
    </submittedName>
</protein>
<dbReference type="GO" id="GO:0046872">
    <property type="term" value="F:metal ion binding"/>
    <property type="evidence" value="ECO:0007669"/>
    <property type="project" value="UniProtKB-KW"/>
</dbReference>
<dbReference type="Proteomes" id="UP000772434">
    <property type="component" value="Unassembled WGS sequence"/>
</dbReference>
<evidence type="ECO:0000313" key="10">
    <source>
        <dbReference type="Proteomes" id="UP000772434"/>
    </source>
</evidence>
<dbReference type="SUPFAM" id="SSF102114">
    <property type="entry name" value="Radical SAM enzymes"/>
    <property type="match status" value="1"/>
</dbReference>